<proteinExistence type="predicted"/>
<name>A0ABD2P125_9CUCU</name>
<protein>
    <submittedName>
        <fullName evidence="1">Uncharacterized protein</fullName>
    </submittedName>
</protein>
<keyword evidence="2" id="KW-1185">Reference proteome</keyword>
<gene>
    <name evidence="1" type="ORF">HHI36_018807</name>
</gene>
<organism evidence="1 2">
    <name type="scientific">Cryptolaemus montrouzieri</name>
    <dbReference type="NCBI Taxonomy" id="559131"/>
    <lineage>
        <taxon>Eukaryota</taxon>
        <taxon>Metazoa</taxon>
        <taxon>Ecdysozoa</taxon>
        <taxon>Arthropoda</taxon>
        <taxon>Hexapoda</taxon>
        <taxon>Insecta</taxon>
        <taxon>Pterygota</taxon>
        <taxon>Neoptera</taxon>
        <taxon>Endopterygota</taxon>
        <taxon>Coleoptera</taxon>
        <taxon>Polyphaga</taxon>
        <taxon>Cucujiformia</taxon>
        <taxon>Coccinelloidea</taxon>
        <taxon>Coccinellidae</taxon>
        <taxon>Scymninae</taxon>
        <taxon>Scymnini</taxon>
        <taxon>Cryptolaemus</taxon>
    </lineage>
</organism>
<accession>A0ABD2P125</accession>
<dbReference type="EMBL" id="JABFTP020000165">
    <property type="protein sequence ID" value="KAL3284653.1"/>
    <property type="molecule type" value="Genomic_DNA"/>
</dbReference>
<sequence>MHYKKEVVRRFLVDLERQTPTSIDNLLGPGVQEELHLQETEFEDFVTSDYDLAVCGELTDADIITSVLPVTNAEADKDEEEGGEIDKQNFTIKNDYNAVNIIKSVFLKKGSSSDDVVKSITKLD</sequence>
<comment type="caution">
    <text evidence="1">The sequence shown here is derived from an EMBL/GenBank/DDBJ whole genome shotgun (WGS) entry which is preliminary data.</text>
</comment>
<dbReference type="AlphaFoldDB" id="A0ABD2P125"/>
<reference evidence="1 2" key="1">
    <citation type="journal article" date="2021" name="BMC Biol.">
        <title>Horizontally acquired antibacterial genes associated with adaptive radiation of ladybird beetles.</title>
        <authorList>
            <person name="Li H.S."/>
            <person name="Tang X.F."/>
            <person name="Huang Y.H."/>
            <person name="Xu Z.Y."/>
            <person name="Chen M.L."/>
            <person name="Du X.Y."/>
            <person name="Qiu B.Y."/>
            <person name="Chen P.T."/>
            <person name="Zhang W."/>
            <person name="Slipinski A."/>
            <person name="Escalona H.E."/>
            <person name="Waterhouse R.M."/>
            <person name="Zwick A."/>
            <person name="Pang H."/>
        </authorList>
    </citation>
    <scope>NUCLEOTIDE SEQUENCE [LARGE SCALE GENOMIC DNA]</scope>
    <source>
        <strain evidence="1">SYSU2018</strain>
    </source>
</reference>
<evidence type="ECO:0000313" key="1">
    <source>
        <dbReference type="EMBL" id="KAL3284653.1"/>
    </source>
</evidence>
<dbReference type="Proteomes" id="UP001516400">
    <property type="component" value="Unassembled WGS sequence"/>
</dbReference>
<evidence type="ECO:0000313" key="2">
    <source>
        <dbReference type="Proteomes" id="UP001516400"/>
    </source>
</evidence>